<feature type="region of interest" description="Disordered" evidence="2">
    <location>
        <begin position="209"/>
        <end position="228"/>
    </location>
</feature>
<reference evidence="3 4" key="1">
    <citation type="submission" date="2020-10" db="EMBL/GenBank/DDBJ databases">
        <title>The Coptis chinensis genome and diversification of protoberbering-type alkaloids.</title>
        <authorList>
            <person name="Wang B."/>
            <person name="Shu S."/>
            <person name="Song C."/>
            <person name="Liu Y."/>
        </authorList>
    </citation>
    <scope>NUCLEOTIDE SEQUENCE [LARGE SCALE GENOMIC DNA]</scope>
    <source>
        <strain evidence="3">HL-2020</strain>
        <tissue evidence="3">Leaf</tissue>
    </source>
</reference>
<dbReference type="PANTHER" id="PTHR15885:SF1">
    <property type="entry name" value="COILED-COIL DOMAIN-CONTAINING PROTEIN 174"/>
    <property type="match status" value="1"/>
</dbReference>
<evidence type="ECO:0000256" key="2">
    <source>
        <dbReference type="SAM" id="MobiDB-lite"/>
    </source>
</evidence>
<evidence type="ECO:0000313" key="3">
    <source>
        <dbReference type="EMBL" id="KAF9620388.1"/>
    </source>
</evidence>
<comment type="caution">
    <text evidence="3">The sequence shown here is derived from an EMBL/GenBank/DDBJ whole genome shotgun (WGS) entry which is preliminary data.</text>
</comment>
<dbReference type="OrthoDB" id="333551at2759"/>
<dbReference type="EMBL" id="JADFTS010000002">
    <property type="protein sequence ID" value="KAF9620388.1"/>
    <property type="molecule type" value="Genomic_DNA"/>
</dbReference>
<evidence type="ECO:0000313" key="4">
    <source>
        <dbReference type="Proteomes" id="UP000631114"/>
    </source>
</evidence>
<dbReference type="Proteomes" id="UP000631114">
    <property type="component" value="Unassembled WGS sequence"/>
</dbReference>
<name>A0A835IPE7_9MAGN</name>
<keyword evidence="1" id="KW-0175">Coiled coil</keyword>
<accession>A0A835IPE7</accession>
<organism evidence="3 4">
    <name type="scientific">Coptis chinensis</name>
    <dbReference type="NCBI Taxonomy" id="261450"/>
    <lineage>
        <taxon>Eukaryota</taxon>
        <taxon>Viridiplantae</taxon>
        <taxon>Streptophyta</taxon>
        <taxon>Embryophyta</taxon>
        <taxon>Tracheophyta</taxon>
        <taxon>Spermatophyta</taxon>
        <taxon>Magnoliopsida</taxon>
        <taxon>Ranunculales</taxon>
        <taxon>Ranunculaceae</taxon>
        <taxon>Coptidoideae</taxon>
        <taxon>Coptis</taxon>
    </lineage>
</organism>
<feature type="region of interest" description="Disordered" evidence="2">
    <location>
        <begin position="146"/>
        <end position="190"/>
    </location>
</feature>
<evidence type="ECO:0000256" key="1">
    <source>
        <dbReference type="ARBA" id="ARBA00023054"/>
    </source>
</evidence>
<dbReference type="GO" id="GO:0005634">
    <property type="term" value="C:nucleus"/>
    <property type="evidence" value="ECO:0007669"/>
    <property type="project" value="TreeGrafter"/>
</dbReference>
<gene>
    <name evidence="3" type="ORF">IFM89_011761</name>
</gene>
<dbReference type="InterPro" id="IPR025066">
    <property type="entry name" value="CCDC174-like"/>
</dbReference>
<sequence>MEGGGKSEKKRIVVESLGWLTESSIMPKKHRAIEGVGASSILELKAQLYKTQEEAKKAKELAPDIEFHRAKKKIVSHDVLSQKNSGVDARAHKDKLELKAVKDGSASYAALEKKAELYDKLVRGELPDEEEQEKYCVDFFQKGLVEDDTERPPQGTNISGISGENGDDDRDATMFNAKPLGPGRMAGGIDNDEHKRFVREVHVEVNQAREKASTLKMQRQEQATARREKLRQAYLRKQLEKLKAAAQKGES</sequence>
<protein>
    <submittedName>
        <fullName evidence="3">Uncharacterized protein</fullName>
    </submittedName>
</protein>
<dbReference type="PANTHER" id="PTHR15885">
    <property type="entry name" value="COILED-COIL DOMAIN-CONTAINING PROTEIN 174"/>
    <property type="match status" value="1"/>
</dbReference>
<keyword evidence="4" id="KW-1185">Reference proteome</keyword>
<dbReference type="AlphaFoldDB" id="A0A835IPE7"/>
<proteinExistence type="predicted"/>